<feature type="compositionally biased region" description="Basic and acidic residues" evidence="1">
    <location>
        <begin position="112"/>
        <end position="134"/>
    </location>
</feature>
<evidence type="ECO:0000313" key="3">
    <source>
        <dbReference type="Proteomes" id="UP001293593"/>
    </source>
</evidence>
<organism evidence="2 3">
    <name type="scientific">Acacia crassicarpa</name>
    <name type="common">northern wattle</name>
    <dbReference type="NCBI Taxonomy" id="499986"/>
    <lineage>
        <taxon>Eukaryota</taxon>
        <taxon>Viridiplantae</taxon>
        <taxon>Streptophyta</taxon>
        <taxon>Embryophyta</taxon>
        <taxon>Tracheophyta</taxon>
        <taxon>Spermatophyta</taxon>
        <taxon>Magnoliopsida</taxon>
        <taxon>eudicotyledons</taxon>
        <taxon>Gunneridae</taxon>
        <taxon>Pentapetalae</taxon>
        <taxon>rosids</taxon>
        <taxon>fabids</taxon>
        <taxon>Fabales</taxon>
        <taxon>Fabaceae</taxon>
        <taxon>Caesalpinioideae</taxon>
        <taxon>mimosoid clade</taxon>
        <taxon>Acacieae</taxon>
        <taxon>Acacia</taxon>
    </lineage>
</organism>
<dbReference type="Proteomes" id="UP001293593">
    <property type="component" value="Unassembled WGS sequence"/>
</dbReference>
<feature type="region of interest" description="Disordered" evidence="1">
    <location>
        <begin position="112"/>
        <end position="145"/>
    </location>
</feature>
<protein>
    <submittedName>
        <fullName evidence="2">Uncharacterized protein</fullName>
    </submittedName>
</protein>
<gene>
    <name evidence="2" type="ORF">QN277_014813</name>
</gene>
<feature type="compositionally biased region" description="Polar residues" evidence="1">
    <location>
        <begin position="16"/>
        <end position="27"/>
    </location>
</feature>
<dbReference type="EMBL" id="JAWXYG010000003">
    <property type="protein sequence ID" value="KAK4276694.1"/>
    <property type="molecule type" value="Genomic_DNA"/>
</dbReference>
<dbReference type="PANTHER" id="PTHR34193:SF1">
    <property type="entry name" value="EXPRESSED PROTEIN"/>
    <property type="match status" value="1"/>
</dbReference>
<proteinExistence type="predicted"/>
<evidence type="ECO:0000256" key="1">
    <source>
        <dbReference type="SAM" id="MobiDB-lite"/>
    </source>
</evidence>
<evidence type="ECO:0000313" key="2">
    <source>
        <dbReference type="EMBL" id="KAK4276694.1"/>
    </source>
</evidence>
<name>A0AAE1KJD4_9FABA</name>
<sequence length="261" mass="28728">MALLHLPRDQSTLSFPLTHTHGCQNTRNDPKARLGMESAKDVGGDSGICSPPLWRTSPPRSPQQRKNYYRSLSPASRTQAVARGQQELMDMVRNMPECTYELSLKDLVERPWDRNTPHDRDFNTKHGCKRENSTRKVKKGGNMDGGGFYLKMMFPASLGSKNKKKKKNETSASGGSKVSPRHSLSDGSVKGTDKDWWKKGLSASEKSDSGVSTINSGSMKSSASSSGGSSRSNSRHESSGDGCWPFLSFIRKPKSLTQQKS</sequence>
<comment type="caution">
    <text evidence="2">The sequence shown here is derived from an EMBL/GenBank/DDBJ whole genome shotgun (WGS) entry which is preliminary data.</text>
</comment>
<feature type="region of interest" description="Disordered" evidence="1">
    <location>
        <begin position="16"/>
        <end position="66"/>
    </location>
</feature>
<accession>A0AAE1KJD4</accession>
<feature type="compositionally biased region" description="Low complexity" evidence="1">
    <location>
        <begin position="216"/>
        <end position="232"/>
    </location>
</feature>
<dbReference type="AlphaFoldDB" id="A0AAE1KJD4"/>
<dbReference type="PANTHER" id="PTHR34193">
    <property type="entry name" value="OS11G0199801 PROTEIN"/>
    <property type="match status" value="1"/>
</dbReference>
<feature type="compositionally biased region" description="Basic and acidic residues" evidence="1">
    <location>
        <begin position="28"/>
        <end position="43"/>
    </location>
</feature>
<feature type="region of interest" description="Disordered" evidence="1">
    <location>
        <begin position="159"/>
        <end position="247"/>
    </location>
</feature>
<keyword evidence="3" id="KW-1185">Reference proteome</keyword>
<reference evidence="2" key="1">
    <citation type="submission" date="2023-10" db="EMBL/GenBank/DDBJ databases">
        <title>Chromosome-level genome of the transformable northern wattle, Acacia crassicarpa.</title>
        <authorList>
            <person name="Massaro I."/>
            <person name="Sinha N.R."/>
            <person name="Poethig S."/>
            <person name="Leichty A.R."/>
        </authorList>
    </citation>
    <scope>NUCLEOTIDE SEQUENCE</scope>
    <source>
        <strain evidence="2">Acra3RX</strain>
        <tissue evidence="2">Leaf</tissue>
    </source>
</reference>